<feature type="domain" description="PPM-type phosphatase" evidence="1">
    <location>
        <begin position="5"/>
        <end position="247"/>
    </location>
</feature>
<dbReference type="SMART" id="SM00331">
    <property type="entry name" value="PP2C_SIG"/>
    <property type="match status" value="1"/>
</dbReference>
<protein>
    <recommendedName>
        <fullName evidence="1">PPM-type phosphatase domain-containing protein</fullName>
    </recommendedName>
</protein>
<dbReference type="PANTHER" id="PTHR47992">
    <property type="entry name" value="PROTEIN PHOSPHATASE"/>
    <property type="match status" value="1"/>
</dbReference>
<dbReference type="Pfam" id="PF13672">
    <property type="entry name" value="PP2C_2"/>
    <property type="match status" value="1"/>
</dbReference>
<dbReference type="SUPFAM" id="SSF81606">
    <property type="entry name" value="PP2C-like"/>
    <property type="match status" value="1"/>
</dbReference>
<dbReference type="CDD" id="cd00143">
    <property type="entry name" value="PP2Cc"/>
    <property type="match status" value="1"/>
</dbReference>
<dbReference type="InterPro" id="IPR036457">
    <property type="entry name" value="PPM-type-like_dom_sf"/>
</dbReference>
<proteinExistence type="predicted"/>
<dbReference type="PROSITE" id="PS51746">
    <property type="entry name" value="PPM_2"/>
    <property type="match status" value="1"/>
</dbReference>
<gene>
    <name evidence="2" type="ORF">CQ14_21305</name>
</gene>
<comment type="caution">
    <text evidence="2">The sequence shown here is derived from an EMBL/GenBank/DDBJ whole genome shotgun (WGS) entry which is preliminary data.</text>
</comment>
<reference evidence="2 3" key="1">
    <citation type="submission" date="2014-03" db="EMBL/GenBank/DDBJ databases">
        <title>Bradyrhizobium valentinum sp. nov., isolated from effective nodules of Lupinus mariae-josephae, a lupine endemic of basic-lime soils in Eastern Spain.</title>
        <authorList>
            <person name="Duran D."/>
            <person name="Rey L."/>
            <person name="Navarro A."/>
            <person name="Busquets A."/>
            <person name="Imperial J."/>
            <person name="Ruiz-Argueso T."/>
        </authorList>
    </citation>
    <scope>NUCLEOTIDE SEQUENCE [LARGE SCALE GENOMIC DNA]</scope>
    <source>
        <strain evidence="2 3">CCBAU 23086</strain>
    </source>
</reference>
<dbReference type="InterPro" id="IPR015655">
    <property type="entry name" value="PP2C"/>
</dbReference>
<dbReference type="SMART" id="SM00332">
    <property type="entry name" value="PP2Cc"/>
    <property type="match status" value="1"/>
</dbReference>
<organism evidence="2 3">
    <name type="scientific">Bradyrhizobium lablabi</name>
    <dbReference type="NCBI Taxonomy" id="722472"/>
    <lineage>
        <taxon>Bacteria</taxon>
        <taxon>Pseudomonadati</taxon>
        <taxon>Pseudomonadota</taxon>
        <taxon>Alphaproteobacteria</taxon>
        <taxon>Hyphomicrobiales</taxon>
        <taxon>Nitrobacteraceae</taxon>
        <taxon>Bradyrhizobium</taxon>
    </lineage>
</organism>
<dbReference type="GO" id="GO:0004722">
    <property type="term" value="F:protein serine/threonine phosphatase activity"/>
    <property type="evidence" value="ECO:0007669"/>
    <property type="project" value="InterPro"/>
</dbReference>
<accession>A0A0R3N1I7</accession>
<evidence type="ECO:0000259" key="1">
    <source>
        <dbReference type="PROSITE" id="PS51746"/>
    </source>
</evidence>
<dbReference type="EMBL" id="LLYB01000047">
    <property type="protein sequence ID" value="KRR26215.1"/>
    <property type="molecule type" value="Genomic_DNA"/>
</dbReference>
<sequence length="256" mass="27449">MSTWTIAAFTHRGRVRSANEDALAVDTHILTGNMDKPLVMTAMNDSCVLMIADGMGGHAQGAMASRAVLDYLVAAIDRLADAATCAEVVEEANQHLFELMHVHQEALGMGSTIVGAVLKGHRLVTFNVGDSRCYLFSAGQLVQLSHDDVPEGENNQFRSRRSHALSQALGGTSLPVAIEPHITIDAPLAPGETLLLCSDGLTDMVADQIISYTLRTTESPLRSARKLAAEAFNAGARDNISLMVVRRSDVQNTQIV</sequence>
<dbReference type="AlphaFoldDB" id="A0A0R3N1I7"/>
<evidence type="ECO:0000313" key="2">
    <source>
        <dbReference type="EMBL" id="KRR26215.1"/>
    </source>
</evidence>
<dbReference type="InterPro" id="IPR001932">
    <property type="entry name" value="PPM-type_phosphatase-like_dom"/>
</dbReference>
<dbReference type="Gene3D" id="3.60.40.10">
    <property type="entry name" value="PPM-type phosphatase domain"/>
    <property type="match status" value="1"/>
</dbReference>
<evidence type="ECO:0000313" key="3">
    <source>
        <dbReference type="Proteomes" id="UP000051660"/>
    </source>
</evidence>
<dbReference type="Proteomes" id="UP000051660">
    <property type="component" value="Unassembled WGS sequence"/>
</dbReference>
<name>A0A0R3N1I7_9BRAD</name>